<protein>
    <submittedName>
        <fullName evidence="1">Uncharacterized protein</fullName>
    </submittedName>
</protein>
<evidence type="ECO:0000313" key="1">
    <source>
        <dbReference type="EMBL" id="GGA37506.1"/>
    </source>
</evidence>
<accession>A0ABQ1G648</accession>
<dbReference type="Proteomes" id="UP000620046">
    <property type="component" value="Unassembled WGS sequence"/>
</dbReference>
<dbReference type="RefSeq" id="WP_188794938.1">
    <property type="nucleotide sequence ID" value="NZ_BMJA01000002.1"/>
</dbReference>
<gene>
    <name evidence="1" type="ORF">GCM10010981_28310</name>
</gene>
<evidence type="ECO:0000313" key="2">
    <source>
        <dbReference type="Proteomes" id="UP000620046"/>
    </source>
</evidence>
<sequence length="55" mass="6108">MELNIEGVSAAEEAARPMGRLLARTVSQDELDKLSLQNSKEANFLTITIYERGLN</sequence>
<dbReference type="EMBL" id="BMJA01000002">
    <property type="protein sequence ID" value="GGA37506.1"/>
    <property type="molecule type" value="Genomic_DNA"/>
</dbReference>
<keyword evidence="2" id="KW-1185">Reference proteome</keyword>
<name>A0ABQ1G648_9GAMM</name>
<comment type="caution">
    <text evidence="1">The sequence shown here is derived from an EMBL/GenBank/DDBJ whole genome shotgun (WGS) entry which is preliminary data.</text>
</comment>
<organism evidence="1 2">
    <name type="scientific">Dyella nitratireducens</name>
    <dbReference type="NCBI Taxonomy" id="1849580"/>
    <lineage>
        <taxon>Bacteria</taxon>
        <taxon>Pseudomonadati</taxon>
        <taxon>Pseudomonadota</taxon>
        <taxon>Gammaproteobacteria</taxon>
        <taxon>Lysobacterales</taxon>
        <taxon>Rhodanobacteraceae</taxon>
        <taxon>Dyella</taxon>
    </lineage>
</organism>
<reference evidence="2" key="1">
    <citation type="journal article" date="2019" name="Int. J. Syst. Evol. Microbiol.">
        <title>The Global Catalogue of Microorganisms (GCM) 10K type strain sequencing project: providing services to taxonomists for standard genome sequencing and annotation.</title>
        <authorList>
            <consortium name="The Broad Institute Genomics Platform"/>
            <consortium name="The Broad Institute Genome Sequencing Center for Infectious Disease"/>
            <person name="Wu L."/>
            <person name="Ma J."/>
        </authorList>
    </citation>
    <scope>NUCLEOTIDE SEQUENCE [LARGE SCALE GENOMIC DNA]</scope>
    <source>
        <strain evidence="2">CGMCC 1.15439</strain>
    </source>
</reference>
<proteinExistence type="predicted"/>